<dbReference type="EMBL" id="CP073041">
    <property type="protein sequence ID" value="UXE60394.1"/>
    <property type="molecule type" value="Genomic_DNA"/>
</dbReference>
<evidence type="ECO:0000313" key="5">
    <source>
        <dbReference type="EMBL" id="UXE60394.1"/>
    </source>
</evidence>
<dbReference type="KEGG" id="wna:KA717_28875"/>
<evidence type="ECO:0000313" key="4">
    <source>
        <dbReference type="EMBL" id="UXE59723.1"/>
    </source>
</evidence>
<dbReference type="PROSITE" id="PS51301">
    <property type="entry name" value="KILA_N"/>
    <property type="match status" value="1"/>
</dbReference>
<sequence length="283" mass="32342">MNTRIKTIERKIEGIAIYQRETDGYVNATQICKAHLEITGERKDTSNWLQTKMAQSAINKLSLVTGIPVTELIEVKQGGKYQGTWIHPRLAVRFTMWVNDDFSLFVEDWIHSWLGSGYTPAQMEADIDRIAMRDKLKNSSRTALTDQVKSFLEASNQYNPRSKETGIFFGRVHNEVNLVLTGEKASDMRQRLESSLGKPVSENELLRDYFPITDLADYAAICQTAANNIENGMHPINAIKMAAKQVLPPNHVPNPIDFTEKISFARYRLEQARRGRFYLEDEK</sequence>
<dbReference type="EMBL" id="CP073041">
    <property type="protein sequence ID" value="UXE59723.1"/>
    <property type="molecule type" value="Genomic_DNA"/>
</dbReference>
<dbReference type="KEGG" id="wna:KA717_25255"/>
<dbReference type="Pfam" id="PF04383">
    <property type="entry name" value="KilA-N"/>
    <property type="match status" value="1"/>
</dbReference>
<evidence type="ECO:0000259" key="1">
    <source>
        <dbReference type="PROSITE" id="PS51301"/>
    </source>
</evidence>
<dbReference type="KEGG" id="wna:KA717_33375"/>
<proteinExistence type="predicted"/>
<evidence type="ECO:0000313" key="2">
    <source>
        <dbReference type="EMBL" id="UXE58867.1"/>
    </source>
</evidence>
<dbReference type="SUPFAM" id="SSF54616">
    <property type="entry name" value="DNA-binding domain of Mlu1-box binding protein MBP1"/>
    <property type="match status" value="1"/>
</dbReference>
<dbReference type="KEGG" id="wna:KA717_11850"/>
<dbReference type="EMBL" id="CP073041">
    <property type="protein sequence ID" value="UXE63274.1"/>
    <property type="molecule type" value="Genomic_DNA"/>
</dbReference>
<dbReference type="EMBL" id="CP073041">
    <property type="protein sequence ID" value="UXE58867.1"/>
    <property type="molecule type" value="Genomic_DNA"/>
</dbReference>
<gene>
    <name evidence="6" type="ORF">KA717_11850</name>
    <name evidence="2" type="ORF">KA717_23045</name>
    <name evidence="3" type="ORF">KA717_25255</name>
    <name evidence="4" type="ORF">KA717_28875</name>
    <name evidence="5" type="ORF">KA717_33375</name>
</gene>
<dbReference type="GO" id="GO:0003677">
    <property type="term" value="F:DNA binding"/>
    <property type="evidence" value="ECO:0007669"/>
    <property type="project" value="InterPro"/>
</dbReference>
<reference evidence="5" key="1">
    <citation type="submission" date="2021-04" db="EMBL/GenBank/DDBJ databases">
        <title>Genome sequence of Woronichinia naegeliana from Washington state freshwater lake bloom.</title>
        <authorList>
            <person name="Dreher T.W."/>
        </authorList>
    </citation>
    <scope>NUCLEOTIDE SEQUENCE</scope>
    <source>
        <strain evidence="5">WA131</strain>
    </source>
</reference>
<dbReference type="Gene3D" id="3.10.260.10">
    <property type="entry name" value="Transcription regulator HTH, APSES-type DNA-binding domain"/>
    <property type="match status" value="1"/>
</dbReference>
<dbReference type="AlphaFoldDB" id="A0A977KUY4"/>
<dbReference type="Proteomes" id="UP001065613">
    <property type="component" value="Chromosome"/>
</dbReference>
<dbReference type="InterPro" id="IPR018004">
    <property type="entry name" value="KilA/APSES_HTH"/>
</dbReference>
<dbReference type="EMBL" id="CP073041">
    <property type="protein sequence ID" value="UXE59204.1"/>
    <property type="molecule type" value="Genomic_DNA"/>
</dbReference>
<dbReference type="KEGG" id="wna:KA717_23045"/>
<dbReference type="SMART" id="SM01252">
    <property type="entry name" value="KilA-N"/>
    <property type="match status" value="1"/>
</dbReference>
<protein>
    <submittedName>
        <fullName evidence="5">KilA-N domain-containing protein</fullName>
    </submittedName>
</protein>
<organism evidence="5">
    <name type="scientific">Woronichinia naegeliana WA131</name>
    <dbReference type="NCBI Taxonomy" id="2824559"/>
    <lineage>
        <taxon>Bacteria</taxon>
        <taxon>Bacillati</taxon>
        <taxon>Cyanobacteriota</taxon>
        <taxon>Cyanophyceae</taxon>
        <taxon>Synechococcales</taxon>
        <taxon>Coelosphaeriaceae</taxon>
        <taxon>Woronichinia</taxon>
    </lineage>
</organism>
<accession>A0A977KUY4</accession>
<evidence type="ECO:0000313" key="6">
    <source>
        <dbReference type="EMBL" id="UXE63274.1"/>
    </source>
</evidence>
<dbReference type="InterPro" id="IPR017880">
    <property type="entry name" value="KilA_N"/>
</dbReference>
<name>A0A977KUY4_9CYAN</name>
<dbReference type="InterPro" id="IPR036887">
    <property type="entry name" value="HTH_APSES_sf"/>
</dbReference>
<evidence type="ECO:0000313" key="3">
    <source>
        <dbReference type="EMBL" id="UXE59204.1"/>
    </source>
</evidence>
<feature type="domain" description="KilA-N" evidence="1">
    <location>
        <begin position="6"/>
        <end position="113"/>
    </location>
</feature>